<dbReference type="InterPro" id="IPR037523">
    <property type="entry name" value="VOC_core"/>
</dbReference>
<evidence type="ECO:0000259" key="2">
    <source>
        <dbReference type="PROSITE" id="PS51819"/>
    </source>
</evidence>
<evidence type="ECO:0000256" key="1">
    <source>
        <dbReference type="ARBA" id="ARBA00022723"/>
    </source>
</evidence>
<proteinExistence type="predicted"/>
<dbReference type="InterPro" id="IPR029068">
    <property type="entry name" value="Glyas_Bleomycin-R_OHBP_Dase"/>
</dbReference>
<feature type="domain" description="VOC" evidence="2">
    <location>
        <begin position="160"/>
        <end position="313"/>
    </location>
</feature>
<comment type="caution">
    <text evidence="3">The sequence shown here is derived from an EMBL/GenBank/DDBJ whole genome shotgun (WGS) entry which is preliminary data.</text>
</comment>
<sequence>MQKVISGIQQIGIGIPDVHEAWRWYRLNFGMNIPVFEEAATAKLMVPYTGGSPQSRHAVLAINLQGGGGFEIWQFTSRKPQPPAFPIQLGDYGIFATKIKSHDVAATYQLFKKRGLDVLSAPQLAPCGQLQFFLRDPYNNLFQVVPGNAWFKKNKNLTGGSGGCMLGVSNIEKARALYSGILGYDNVVYDQTDIFNDLATLPGGQIACRRVLLRHSQPRQGSFSRLLGPSEIELIQVRDRTASKIYQNRYWGDLGFIHLCYDIVGMQALEQECRAKGFPFTINSSQSFEMGEAAGHFAYIEDPDGTLIEFVETHRIPIFKKIGWYLNLKNRSPEKALPDWMLKTLSFSQVKD</sequence>
<dbReference type="Pfam" id="PF00903">
    <property type="entry name" value="Glyoxalase"/>
    <property type="match status" value="1"/>
</dbReference>
<gene>
    <name evidence="3" type="ORF">F0145_07970</name>
</gene>
<dbReference type="Proteomes" id="UP000323426">
    <property type="component" value="Unassembled WGS sequence"/>
</dbReference>
<accession>A0A5M6DJY9</accession>
<dbReference type="RefSeq" id="WP_150087782.1">
    <property type="nucleotide sequence ID" value="NZ_VWSF01000004.1"/>
</dbReference>
<organism evidence="3 4">
    <name type="scientific">Adhaeribacter rhizoryzae</name>
    <dbReference type="NCBI Taxonomy" id="2607907"/>
    <lineage>
        <taxon>Bacteria</taxon>
        <taxon>Pseudomonadati</taxon>
        <taxon>Bacteroidota</taxon>
        <taxon>Cytophagia</taxon>
        <taxon>Cytophagales</taxon>
        <taxon>Hymenobacteraceae</taxon>
        <taxon>Adhaeribacter</taxon>
    </lineage>
</organism>
<dbReference type="InterPro" id="IPR051785">
    <property type="entry name" value="MMCE/EMCE_epimerase"/>
</dbReference>
<dbReference type="InterPro" id="IPR004360">
    <property type="entry name" value="Glyas_Fos-R_dOase_dom"/>
</dbReference>
<name>A0A5M6DJY9_9BACT</name>
<dbReference type="PROSITE" id="PS51819">
    <property type="entry name" value="VOC"/>
    <property type="match status" value="2"/>
</dbReference>
<dbReference type="GO" id="GO:0004493">
    <property type="term" value="F:methylmalonyl-CoA epimerase activity"/>
    <property type="evidence" value="ECO:0007669"/>
    <property type="project" value="TreeGrafter"/>
</dbReference>
<keyword evidence="1" id="KW-0479">Metal-binding</keyword>
<dbReference type="Gene3D" id="3.10.180.10">
    <property type="entry name" value="2,3-Dihydroxybiphenyl 1,2-Dioxygenase, domain 1"/>
    <property type="match status" value="2"/>
</dbReference>
<feature type="domain" description="VOC" evidence="2">
    <location>
        <begin position="7"/>
        <end position="147"/>
    </location>
</feature>
<dbReference type="EMBL" id="VWSF01000004">
    <property type="protein sequence ID" value="KAA5547864.1"/>
    <property type="molecule type" value="Genomic_DNA"/>
</dbReference>
<dbReference type="GO" id="GO:0046491">
    <property type="term" value="P:L-methylmalonyl-CoA metabolic process"/>
    <property type="evidence" value="ECO:0007669"/>
    <property type="project" value="TreeGrafter"/>
</dbReference>
<dbReference type="Pfam" id="PF13669">
    <property type="entry name" value="Glyoxalase_4"/>
    <property type="match status" value="1"/>
</dbReference>
<dbReference type="GO" id="GO:0046872">
    <property type="term" value="F:metal ion binding"/>
    <property type="evidence" value="ECO:0007669"/>
    <property type="project" value="UniProtKB-KW"/>
</dbReference>
<dbReference type="AlphaFoldDB" id="A0A5M6DJY9"/>
<evidence type="ECO:0000313" key="3">
    <source>
        <dbReference type="EMBL" id="KAA5547864.1"/>
    </source>
</evidence>
<reference evidence="3 4" key="1">
    <citation type="submission" date="2019-09" db="EMBL/GenBank/DDBJ databases">
        <title>Genome sequence and assembly of Adhaeribacter sp.</title>
        <authorList>
            <person name="Chhetri G."/>
        </authorList>
    </citation>
    <scope>NUCLEOTIDE SEQUENCE [LARGE SCALE GENOMIC DNA]</scope>
    <source>
        <strain evidence="3 4">DK36</strain>
    </source>
</reference>
<dbReference type="SUPFAM" id="SSF54593">
    <property type="entry name" value="Glyoxalase/Bleomycin resistance protein/Dihydroxybiphenyl dioxygenase"/>
    <property type="match status" value="2"/>
</dbReference>
<evidence type="ECO:0000313" key="4">
    <source>
        <dbReference type="Proteomes" id="UP000323426"/>
    </source>
</evidence>
<protein>
    <submittedName>
        <fullName evidence="3">VOC family protein</fullName>
    </submittedName>
</protein>
<dbReference type="PANTHER" id="PTHR43048">
    <property type="entry name" value="METHYLMALONYL-COA EPIMERASE"/>
    <property type="match status" value="1"/>
</dbReference>
<dbReference type="PANTHER" id="PTHR43048:SF3">
    <property type="entry name" value="METHYLMALONYL-COA EPIMERASE, MITOCHONDRIAL"/>
    <property type="match status" value="1"/>
</dbReference>
<keyword evidence="4" id="KW-1185">Reference proteome</keyword>